<comment type="caution">
    <text evidence="2">The sequence shown here is derived from an EMBL/GenBank/DDBJ whole genome shotgun (WGS) entry which is preliminary data.</text>
</comment>
<evidence type="ECO:0000313" key="2">
    <source>
        <dbReference type="EMBL" id="GAA0171858.1"/>
    </source>
</evidence>
<accession>A0AAV3RAD2</accession>
<gene>
    <name evidence="2" type="ORF">LIER_25797</name>
</gene>
<keyword evidence="3" id="KW-1185">Reference proteome</keyword>
<evidence type="ECO:0000313" key="3">
    <source>
        <dbReference type="Proteomes" id="UP001454036"/>
    </source>
</evidence>
<name>A0AAV3RAD2_LITER</name>
<evidence type="ECO:0000259" key="1">
    <source>
        <dbReference type="Pfam" id="PF03732"/>
    </source>
</evidence>
<dbReference type="EMBL" id="BAABME010007855">
    <property type="protein sequence ID" value="GAA0171858.1"/>
    <property type="molecule type" value="Genomic_DNA"/>
</dbReference>
<proteinExistence type="predicted"/>
<dbReference type="Proteomes" id="UP001454036">
    <property type="component" value="Unassembled WGS sequence"/>
</dbReference>
<feature type="domain" description="Retrotransposon gag" evidence="1">
    <location>
        <begin position="37"/>
        <end position="89"/>
    </location>
</feature>
<protein>
    <recommendedName>
        <fullName evidence="1">Retrotransposon gag domain-containing protein</fullName>
    </recommendedName>
</protein>
<dbReference type="Pfam" id="PF03732">
    <property type="entry name" value="Retrotrans_gag"/>
    <property type="match status" value="1"/>
</dbReference>
<reference evidence="2 3" key="1">
    <citation type="submission" date="2024-01" db="EMBL/GenBank/DDBJ databases">
        <title>The complete chloroplast genome sequence of Lithospermum erythrorhizon: insights into the phylogenetic relationship among Boraginaceae species and the maternal lineages of purple gromwells.</title>
        <authorList>
            <person name="Okada T."/>
            <person name="Watanabe K."/>
        </authorList>
    </citation>
    <scope>NUCLEOTIDE SEQUENCE [LARGE SCALE GENOMIC DNA]</scope>
</reference>
<sequence length="89" mass="10304">MLKFKTFNKFGHPSNYLKSFDSQLSFLTSDDEVYARAFPSSFSGQALKWFHKLTPNSIDGWQDLVDLFMDKFGESIVADEDERALKEIQ</sequence>
<dbReference type="AlphaFoldDB" id="A0AAV3RAD2"/>
<organism evidence="2 3">
    <name type="scientific">Lithospermum erythrorhizon</name>
    <name type="common">Purple gromwell</name>
    <name type="synonym">Lithospermum officinale var. erythrorhizon</name>
    <dbReference type="NCBI Taxonomy" id="34254"/>
    <lineage>
        <taxon>Eukaryota</taxon>
        <taxon>Viridiplantae</taxon>
        <taxon>Streptophyta</taxon>
        <taxon>Embryophyta</taxon>
        <taxon>Tracheophyta</taxon>
        <taxon>Spermatophyta</taxon>
        <taxon>Magnoliopsida</taxon>
        <taxon>eudicotyledons</taxon>
        <taxon>Gunneridae</taxon>
        <taxon>Pentapetalae</taxon>
        <taxon>asterids</taxon>
        <taxon>lamiids</taxon>
        <taxon>Boraginales</taxon>
        <taxon>Boraginaceae</taxon>
        <taxon>Boraginoideae</taxon>
        <taxon>Lithospermeae</taxon>
        <taxon>Lithospermum</taxon>
    </lineage>
</organism>
<dbReference type="InterPro" id="IPR005162">
    <property type="entry name" value="Retrotrans_gag_dom"/>
</dbReference>